<accession>A0ACD1G8Z6</accession>
<gene>
    <name evidence="1" type="ORF">BO95DRAFT_514619</name>
</gene>
<evidence type="ECO:0000313" key="2">
    <source>
        <dbReference type="Proteomes" id="UP000249057"/>
    </source>
</evidence>
<keyword evidence="2" id="KW-1185">Reference proteome</keyword>
<evidence type="ECO:0000313" key="1">
    <source>
        <dbReference type="EMBL" id="RAH45633.1"/>
    </source>
</evidence>
<sequence length="344" mass="38146">MAVHAASLSDADAKMLLDRTPHMTLTMEWMQAVQSAAADWEVYQVVTTNTSEQITDEILKSALATRRSFQLVTKRKPSAEPKVRRDHLSLTVGGLLNRAPDDLMLSPETVELVCESPDWVLQRVLQRRSRVLLRERPSIELSAALPFSLCDGSGPANLEGIFREILTLRPNTVMPEDVLLSLTGPDWDDDKLASFQLLLTHELQVPVTERVLEQAVALGFRSIHLLQFILHARPSLQIKPSVICQVAYYRDSALGPEEYGKILPEALARSKGFPLGESEMLAIIAGCWPDSLGIILSERQDVAATERVIVHLVDHRTSNWDCGANVPAFDLLLDRAGVCEAKCP</sequence>
<dbReference type="EMBL" id="KZ825344">
    <property type="protein sequence ID" value="RAH45633.1"/>
    <property type="molecule type" value="Genomic_DNA"/>
</dbReference>
<proteinExistence type="predicted"/>
<name>A0ACD1G8Z6_9EURO</name>
<organism evidence="1 2">
    <name type="scientific">Aspergillus brunneoviolaceus CBS 621.78</name>
    <dbReference type="NCBI Taxonomy" id="1450534"/>
    <lineage>
        <taxon>Eukaryota</taxon>
        <taxon>Fungi</taxon>
        <taxon>Dikarya</taxon>
        <taxon>Ascomycota</taxon>
        <taxon>Pezizomycotina</taxon>
        <taxon>Eurotiomycetes</taxon>
        <taxon>Eurotiomycetidae</taxon>
        <taxon>Eurotiales</taxon>
        <taxon>Aspergillaceae</taxon>
        <taxon>Aspergillus</taxon>
        <taxon>Aspergillus subgen. Circumdati</taxon>
    </lineage>
</organism>
<protein>
    <submittedName>
        <fullName evidence="1">Uncharacterized protein</fullName>
    </submittedName>
</protein>
<reference evidence="1" key="1">
    <citation type="submission" date="2018-02" db="EMBL/GenBank/DDBJ databases">
        <title>The genomes of Aspergillus section Nigri reveals drivers in fungal speciation.</title>
        <authorList>
            <consortium name="DOE Joint Genome Institute"/>
            <person name="Vesth T.C."/>
            <person name="Nybo J."/>
            <person name="Theobald S."/>
            <person name="Brandl J."/>
            <person name="Frisvad J.C."/>
            <person name="Nielsen K.F."/>
            <person name="Lyhne E.K."/>
            <person name="Kogle M.E."/>
            <person name="Kuo A."/>
            <person name="Riley R."/>
            <person name="Clum A."/>
            <person name="Nolan M."/>
            <person name="Lipzen A."/>
            <person name="Salamov A."/>
            <person name="Henrissat B."/>
            <person name="Wiebenga A."/>
            <person name="De vries R.P."/>
            <person name="Grigoriev I.V."/>
            <person name="Mortensen U.H."/>
            <person name="Andersen M.R."/>
            <person name="Baker S.E."/>
        </authorList>
    </citation>
    <scope>NUCLEOTIDE SEQUENCE</scope>
    <source>
        <strain evidence="1">CBS 621.78</strain>
    </source>
</reference>
<dbReference type="Proteomes" id="UP000249057">
    <property type="component" value="Unassembled WGS sequence"/>
</dbReference>